<dbReference type="EMBL" id="CAJVRM010000431">
    <property type="protein sequence ID" value="CAG8980973.1"/>
    <property type="molecule type" value="Genomic_DNA"/>
</dbReference>
<gene>
    <name evidence="1" type="ORF">HYALB_00011081</name>
</gene>
<accession>A0A9N9LW64</accession>
<reference evidence="1" key="1">
    <citation type="submission" date="2021-07" db="EMBL/GenBank/DDBJ databases">
        <authorList>
            <person name="Durling M."/>
        </authorList>
    </citation>
    <scope>NUCLEOTIDE SEQUENCE</scope>
</reference>
<evidence type="ECO:0000313" key="2">
    <source>
        <dbReference type="Proteomes" id="UP000701801"/>
    </source>
</evidence>
<evidence type="ECO:0000313" key="1">
    <source>
        <dbReference type="EMBL" id="CAG8980973.1"/>
    </source>
</evidence>
<comment type="caution">
    <text evidence="1">The sequence shown here is derived from an EMBL/GenBank/DDBJ whole genome shotgun (WGS) entry which is preliminary data.</text>
</comment>
<protein>
    <submittedName>
        <fullName evidence="1">Uncharacterized protein</fullName>
    </submittedName>
</protein>
<proteinExistence type="predicted"/>
<dbReference type="OrthoDB" id="410198at2759"/>
<dbReference type="Proteomes" id="UP000701801">
    <property type="component" value="Unassembled WGS sequence"/>
</dbReference>
<feature type="non-terminal residue" evidence="1">
    <location>
        <position position="58"/>
    </location>
</feature>
<keyword evidence="2" id="KW-1185">Reference proteome</keyword>
<dbReference type="AlphaFoldDB" id="A0A9N9LW64"/>
<name>A0A9N9LW64_9HELO</name>
<sequence>MPITILPATANDIPLLAKISATSFKDDRHTQLKSRLGAQPYDHEKGCRERLPRYLESG</sequence>
<organism evidence="1 2">
    <name type="scientific">Hymenoscyphus albidus</name>
    <dbReference type="NCBI Taxonomy" id="595503"/>
    <lineage>
        <taxon>Eukaryota</taxon>
        <taxon>Fungi</taxon>
        <taxon>Dikarya</taxon>
        <taxon>Ascomycota</taxon>
        <taxon>Pezizomycotina</taxon>
        <taxon>Leotiomycetes</taxon>
        <taxon>Helotiales</taxon>
        <taxon>Helotiaceae</taxon>
        <taxon>Hymenoscyphus</taxon>
    </lineage>
</organism>